<keyword evidence="1" id="KW-0560">Oxidoreductase</keyword>
<comment type="caution">
    <text evidence="1">The sequence shown here is derived from an EMBL/GenBank/DDBJ whole genome shotgun (WGS) entry which is preliminary data.</text>
</comment>
<dbReference type="Proteomes" id="UP001377168">
    <property type="component" value="Unassembled WGS sequence"/>
</dbReference>
<reference evidence="1" key="1">
    <citation type="submission" date="2024-03" db="EMBL/GenBank/DDBJ databases">
        <title>Novel Streptomyces species of biotechnological and ecological value are a feature of Machair soil.</title>
        <authorList>
            <person name="Prole J.R."/>
            <person name="Goodfellow M."/>
            <person name="Allenby N."/>
            <person name="Ward A.C."/>
        </authorList>
    </citation>
    <scope>NUCLEOTIDE SEQUENCE</scope>
    <source>
        <strain evidence="1">MS2.AVA.5</strain>
    </source>
</reference>
<sequence length="226" mass="25309">MSESERTGSVREWLRGLEVFAGPLPEFDPANAPGEPVELFLWWLAEAVEAGVPEPHAMTLSTVDALGEPNARMLILKNVDAVEGWQFAAHAESPKGRQLADRPSVALTFYWPGQGRQVRVRGAVAPESADRSAADYLARSDTARAEALLGCQSRHLSSLEERDLAVKESLARIEREPGLVAESWTLYTLVPTEIEFWQADASRIHTRVRYERDEPDSIWQQHLLWP</sequence>
<keyword evidence="2" id="KW-1185">Reference proteome</keyword>
<dbReference type="EC" id="1.4.3.5" evidence="1"/>
<gene>
    <name evidence="1" type="ORF">WKI67_06115</name>
</gene>
<evidence type="ECO:0000313" key="1">
    <source>
        <dbReference type="EMBL" id="MEJ8632965.1"/>
    </source>
</evidence>
<name>A0ACC6PNU2_9ACTN</name>
<evidence type="ECO:0000313" key="2">
    <source>
        <dbReference type="Proteomes" id="UP001377168"/>
    </source>
</evidence>
<proteinExistence type="predicted"/>
<accession>A0ACC6PNU2</accession>
<dbReference type="EMBL" id="JBBKAJ010000022">
    <property type="protein sequence ID" value="MEJ8632965.1"/>
    <property type="molecule type" value="Genomic_DNA"/>
</dbReference>
<organism evidence="1 2">
    <name type="scientific">Streptomyces achmelvichensis</name>
    <dbReference type="NCBI Taxonomy" id="3134111"/>
    <lineage>
        <taxon>Bacteria</taxon>
        <taxon>Bacillati</taxon>
        <taxon>Actinomycetota</taxon>
        <taxon>Actinomycetes</taxon>
        <taxon>Kitasatosporales</taxon>
        <taxon>Streptomycetaceae</taxon>
        <taxon>Streptomyces</taxon>
    </lineage>
</organism>
<protein>
    <submittedName>
        <fullName evidence="1">Pyridoxal 5'-phosphate synthase</fullName>
        <ecNumber evidence="1">1.4.3.5</ecNumber>
    </submittedName>
</protein>